<organism evidence="1 2">
    <name type="scientific">Cymbomonas tetramitiformis</name>
    <dbReference type="NCBI Taxonomy" id="36881"/>
    <lineage>
        <taxon>Eukaryota</taxon>
        <taxon>Viridiplantae</taxon>
        <taxon>Chlorophyta</taxon>
        <taxon>Pyramimonadophyceae</taxon>
        <taxon>Pyramimonadales</taxon>
        <taxon>Pyramimonadaceae</taxon>
        <taxon>Cymbomonas</taxon>
    </lineage>
</organism>
<reference evidence="1 2" key="1">
    <citation type="journal article" date="2015" name="Genome Biol. Evol.">
        <title>Comparative Genomics of a Bacterivorous Green Alga Reveals Evolutionary Causalities and Consequences of Phago-Mixotrophic Mode of Nutrition.</title>
        <authorList>
            <person name="Burns J.A."/>
            <person name="Paasch A."/>
            <person name="Narechania A."/>
            <person name="Kim E."/>
        </authorList>
    </citation>
    <scope>NUCLEOTIDE SEQUENCE [LARGE SCALE GENOMIC DNA]</scope>
    <source>
        <strain evidence="1 2">PLY_AMNH</strain>
    </source>
</reference>
<dbReference type="Pfam" id="PF07466">
    <property type="entry name" value="DUF1517"/>
    <property type="match status" value="1"/>
</dbReference>
<dbReference type="EMBL" id="LGRX02013574">
    <property type="protein sequence ID" value="KAK3265930.1"/>
    <property type="molecule type" value="Genomic_DNA"/>
</dbReference>
<dbReference type="PANTHER" id="PTHR33975">
    <property type="entry name" value="MYELIN-ASSOCIATED OLIGODENDROCYTE BASIC PROTEIN"/>
    <property type="match status" value="1"/>
</dbReference>
<gene>
    <name evidence="1" type="ORF">CYMTET_25421</name>
</gene>
<keyword evidence="2" id="KW-1185">Reference proteome</keyword>
<accession>A0AAE0FU80</accession>
<evidence type="ECO:0000313" key="1">
    <source>
        <dbReference type="EMBL" id="KAK3265930.1"/>
    </source>
</evidence>
<sequence>MADIALRPARRRCMVWDEWVCLTSGKQEDAENRFGALSMEERGKFREETLVNVDSRRRQSDALARDDAAGPNEFIVVTLLAAVDGAMRLPKVYGSEELRSVLTRLGGVRVDQVAAVEVLWTPQDVNDSLTSDELVRDYPKLVPL</sequence>
<name>A0AAE0FU80_9CHLO</name>
<proteinExistence type="predicted"/>
<evidence type="ECO:0000313" key="2">
    <source>
        <dbReference type="Proteomes" id="UP001190700"/>
    </source>
</evidence>
<comment type="caution">
    <text evidence="1">The sequence shown here is derived from an EMBL/GenBank/DDBJ whole genome shotgun (WGS) entry which is preliminary data.</text>
</comment>
<dbReference type="InterPro" id="IPR053023">
    <property type="entry name" value="FLAP_modulator"/>
</dbReference>
<dbReference type="Proteomes" id="UP001190700">
    <property type="component" value="Unassembled WGS sequence"/>
</dbReference>
<dbReference type="InterPro" id="IPR010903">
    <property type="entry name" value="DUF1517"/>
</dbReference>
<dbReference type="AlphaFoldDB" id="A0AAE0FU80"/>
<evidence type="ECO:0008006" key="3">
    <source>
        <dbReference type="Google" id="ProtNLM"/>
    </source>
</evidence>
<dbReference type="PANTHER" id="PTHR33975:SF2">
    <property type="entry name" value="MYELIN-ASSOCIATED OLIGODENDROCYTE BASIC PROTEIN"/>
    <property type="match status" value="1"/>
</dbReference>
<protein>
    <recommendedName>
        <fullName evidence="3">DUF1517 domain-containing protein</fullName>
    </recommendedName>
</protein>